<dbReference type="Pfam" id="PF00849">
    <property type="entry name" value="PseudoU_synth_2"/>
    <property type="match status" value="1"/>
</dbReference>
<dbReference type="InterPro" id="IPR000748">
    <property type="entry name" value="PsdUridine_synth_RsuA/RluB/E/F"/>
</dbReference>
<dbReference type="PANTHER" id="PTHR47683">
    <property type="entry name" value="PSEUDOURIDINE SYNTHASE FAMILY PROTEIN-RELATED"/>
    <property type="match status" value="1"/>
</dbReference>
<evidence type="ECO:0000256" key="5">
    <source>
        <dbReference type="RuleBase" id="RU003887"/>
    </source>
</evidence>
<dbReference type="InterPro" id="IPR050343">
    <property type="entry name" value="RsuA_PseudoU_synthase"/>
</dbReference>
<name>A0A5C5U1I6_9GAMM</name>
<dbReference type="GO" id="GO:0140098">
    <property type="term" value="F:catalytic activity, acting on RNA"/>
    <property type="evidence" value="ECO:0007669"/>
    <property type="project" value="UniProtKB-ARBA"/>
</dbReference>
<dbReference type="AlphaFoldDB" id="A0A5C5U1I6"/>
<evidence type="ECO:0000256" key="1">
    <source>
        <dbReference type="ARBA" id="ARBA00008348"/>
    </source>
</evidence>
<organism evidence="7 8">
    <name type="scientific">Luteimonas wenzhouensis</name>
    <dbReference type="NCBI Taxonomy" id="2599615"/>
    <lineage>
        <taxon>Bacteria</taxon>
        <taxon>Pseudomonadati</taxon>
        <taxon>Pseudomonadota</taxon>
        <taxon>Gammaproteobacteria</taxon>
        <taxon>Lysobacterales</taxon>
        <taxon>Lysobacteraceae</taxon>
        <taxon>Luteimonas</taxon>
    </lineage>
</organism>
<keyword evidence="4" id="KW-0694">RNA-binding</keyword>
<feature type="domain" description="Pseudouridine synthase RsuA/RluA-like" evidence="6">
    <location>
        <begin position="60"/>
        <end position="193"/>
    </location>
</feature>
<dbReference type="InterPro" id="IPR006145">
    <property type="entry name" value="PsdUridine_synth_RsuA/RluA"/>
</dbReference>
<dbReference type="Gene3D" id="3.30.70.580">
    <property type="entry name" value="Pseudouridine synthase I, catalytic domain, N-terminal subdomain"/>
    <property type="match status" value="1"/>
</dbReference>
<evidence type="ECO:0000259" key="6">
    <source>
        <dbReference type="Pfam" id="PF00849"/>
    </source>
</evidence>
<dbReference type="PROSITE" id="PS01149">
    <property type="entry name" value="PSI_RSU"/>
    <property type="match status" value="1"/>
</dbReference>
<reference evidence="7 8" key="1">
    <citation type="submission" date="2019-07" db="EMBL/GenBank/DDBJ databases">
        <title>Luteimonas sp. YD-1 nov., isolated from acidic soil.</title>
        <authorList>
            <person name="Zhou J."/>
        </authorList>
    </citation>
    <scope>NUCLEOTIDE SEQUENCE [LARGE SCALE GENOMIC DNA]</scope>
    <source>
        <strain evidence="7 8">YD-1</strain>
    </source>
</reference>
<dbReference type="Gene3D" id="3.30.70.1560">
    <property type="entry name" value="Alpha-L RNA-binding motif"/>
    <property type="match status" value="1"/>
</dbReference>
<dbReference type="GO" id="GO:0009982">
    <property type="term" value="F:pseudouridine synthase activity"/>
    <property type="evidence" value="ECO:0007669"/>
    <property type="project" value="InterPro"/>
</dbReference>
<dbReference type="RefSeq" id="WP_146312055.1">
    <property type="nucleotide sequence ID" value="NZ_VOHE01000003.1"/>
</dbReference>
<gene>
    <name evidence="7" type="ORF">FQY79_06780</name>
</gene>
<keyword evidence="8" id="KW-1185">Reference proteome</keyword>
<dbReference type="NCBIfam" id="TIGR00093">
    <property type="entry name" value="pseudouridine synthase"/>
    <property type="match status" value="1"/>
</dbReference>
<accession>A0A5C5U1I6</accession>
<dbReference type="GO" id="GO:0001522">
    <property type="term" value="P:pseudouridine synthesis"/>
    <property type="evidence" value="ECO:0007669"/>
    <property type="project" value="InterPro"/>
</dbReference>
<dbReference type="Gene3D" id="3.10.290.10">
    <property type="entry name" value="RNA-binding S4 domain"/>
    <property type="match status" value="1"/>
</dbReference>
<dbReference type="PANTHER" id="PTHR47683:SF2">
    <property type="entry name" value="RNA-BINDING S4 DOMAIN-CONTAINING PROTEIN"/>
    <property type="match status" value="1"/>
</dbReference>
<dbReference type="OrthoDB" id="9807213at2"/>
<dbReference type="Proteomes" id="UP000315949">
    <property type="component" value="Unassembled WGS sequence"/>
</dbReference>
<dbReference type="SUPFAM" id="SSF55120">
    <property type="entry name" value="Pseudouridine synthase"/>
    <property type="match status" value="1"/>
</dbReference>
<dbReference type="InterPro" id="IPR042092">
    <property type="entry name" value="PsdUridine_s_RsuA/RluB/E/F_cat"/>
</dbReference>
<evidence type="ECO:0000256" key="3">
    <source>
        <dbReference type="ARBA" id="ARBA00023235"/>
    </source>
</evidence>
<dbReference type="InterPro" id="IPR036986">
    <property type="entry name" value="S4_RNA-bd_sf"/>
</dbReference>
<dbReference type="InterPro" id="IPR020103">
    <property type="entry name" value="PsdUridine_synth_cat_dom_sf"/>
</dbReference>
<dbReference type="GO" id="GO:0003723">
    <property type="term" value="F:RNA binding"/>
    <property type="evidence" value="ECO:0007669"/>
    <property type="project" value="UniProtKB-KW"/>
</dbReference>
<evidence type="ECO:0000313" key="8">
    <source>
        <dbReference type="Proteomes" id="UP000315949"/>
    </source>
</evidence>
<dbReference type="PROSITE" id="PS50889">
    <property type="entry name" value="S4"/>
    <property type="match status" value="1"/>
</dbReference>
<evidence type="ECO:0000313" key="7">
    <source>
        <dbReference type="EMBL" id="TWT19548.1"/>
    </source>
</evidence>
<protein>
    <recommendedName>
        <fullName evidence="5">Pseudouridine synthase</fullName>
        <ecNumber evidence="5">5.4.99.-</ecNumber>
    </recommendedName>
</protein>
<keyword evidence="3 5" id="KW-0413">Isomerase</keyword>
<evidence type="ECO:0000256" key="4">
    <source>
        <dbReference type="PROSITE-ProRule" id="PRU00182"/>
    </source>
</evidence>
<keyword evidence="2" id="KW-0698">rRNA processing</keyword>
<sequence>MKLLRLLANLGYGSRREVLAMFREGRVTDADGQVLSADDRVAHARVRLDGEPLDPAPGMVLMLHKPVGHTCSTRDAGRLVYDLLPPRFRLRRPVLSTVGRLDRDTSGLLLMTDDGQLLHRIISPRSNLPKTYEAELAAPLRGDEAALFASGTLVLESEDTPLRPAVLEVLAPARARLTITEGRYHQVRRMFAAVGNHVQALHRSRVGGLDLGGLELGRWRLLDADDLARLFGAQAA</sequence>
<dbReference type="InterPro" id="IPR018496">
    <property type="entry name" value="PsdUridine_synth_RsuA/RluB_CS"/>
</dbReference>
<comment type="similarity">
    <text evidence="1 5">Belongs to the pseudouridine synthase RsuA family.</text>
</comment>
<dbReference type="InterPro" id="IPR020094">
    <property type="entry name" value="TruA/RsuA/RluB/E/F_N"/>
</dbReference>
<dbReference type="GO" id="GO:0006364">
    <property type="term" value="P:rRNA processing"/>
    <property type="evidence" value="ECO:0007669"/>
    <property type="project" value="UniProtKB-KW"/>
</dbReference>
<comment type="caution">
    <text evidence="7">The sequence shown here is derived from an EMBL/GenBank/DDBJ whole genome shotgun (WGS) entry which is preliminary data.</text>
</comment>
<dbReference type="EMBL" id="VOHE01000003">
    <property type="protein sequence ID" value="TWT19548.1"/>
    <property type="molecule type" value="Genomic_DNA"/>
</dbReference>
<proteinExistence type="inferred from homology"/>
<dbReference type="EC" id="5.4.99.-" evidence="5"/>
<evidence type="ECO:0000256" key="2">
    <source>
        <dbReference type="ARBA" id="ARBA00022552"/>
    </source>
</evidence>